<dbReference type="CDD" id="cd20293">
    <property type="entry name" value="cupin_HutD_N"/>
    <property type="match status" value="1"/>
</dbReference>
<accession>A0ABQ5QA28</accession>
<dbReference type="InterPro" id="IPR011051">
    <property type="entry name" value="RmlC_Cupin_sf"/>
</dbReference>
<dbReference type="SUPFAM" id="SSF51182">
    <property type="entry name" value="RmlC-like cupins"/>
    <property type="match status" value="1"/>
</dbReference>
<evidence type="ECO:0008006" key="3">
    <source>
        <dbReference type="Google" id="ProtNLM"/>
    </source>
</evidence>
<dbReference type="InterPro" id="IPR010282">
    <property type="entry name" value="Uncharacterised_HutD/Ves"/>
</dbReference>
<evidence type="ECO:0000313" key="2">
    <source>
        <dbReference type="Proteomes" id="UP001165069"/>
    </source>
</evidence>
<keyword evidence="2" id="KW-1185">Reference proteome</keyword>
<organism evidence="1 2">
    <name type="scientific">Geothrix limicola</name>
    <dbReference type="NCBI Taxonomy" id="2927978"/>
    <lineage>
        <taxon>Bacteria</taxon>
        <taxon>Pseudomonadati</taxon>
        <taxon>Acidobacteriota</taxon>
        <taxon>Holophagae</taxon>
        <taxon>Holophagales</taxon>
        <taxon>Holophagaceae</taxon>
        <taxon>Geothrix</taxon>
    </lineage>
</organism>
<gene>
    <name evidence="1" type="ORF">GETHLI_01820</name>
</gene>
<proteinExistence type="predicted"/>
<sequence>MDWTHLKPADGRLMPWKNGGGTTLELAVDPPGATLETGFRWRISSAEVGVSGPFSAFPGLERWLLLLEGRGFELDFGSRGRRDLTVPLSTIRFCGDWPASATLVEGPCTDFNLMVDPKACQANLRCLRLTASCLLPLRAATTLLFVARGTAAVPLWDLYLGQRHTLRVEAGEGSLQVVPGYGGADLILVELDASRLS</sequence>
<name>A0ABQ5QA28_9BACT</name>
<comment type="caution">
    <text evidence="1">The sequence shown here is derived from an EMBL/GenBank/DDBJ whole genome shotgun (WGS) entry which is preliminary data.</text>
</comment>
<dbReference type="Pfam" id="PF05962">
    <property type="entry name" value="HutD"/>
    <property type="match status" value="1"/>
</dbReference>
<protein>
    <recommendedName>
        <fullName evidence="3">HutD family protein</fullName>
    </recommendedName>
</protein>
<reference evidence="1 2" key="1">
    <citation type="journal article" date="2023" name="Antonie Van Leeuwenhoek">
        <title>Mesoterricola silvestris gen. nov., sp. nov., Mesoterricola sediminis sp. nov., Geothrix oryzae sp. nov., Geothrix edaphica sp. nov., Geothrix rubra sp. nov., and Geothrix limicola sp. nov., six novel members of Acidobacteriota isolated from soils.</title>
        <authorList>
            <person name="Itoh H."/>
            <person name="Sugisawa Y."/>
            <person name="Mise K."/>
            <person name="Xu Z."/>
            <person name="Kuniyasu M."/>
            <person name="Ushijima N."/>
            <person name="Kawano K."/>
            <person name="Kobayashi E."/>
            <person name="Shiratori Y."/>
            <person name="Masuda Y."/>
            <person name="Senoo K."/>
        </authorList>
    </citation>
    <scope>NUCLEOTIDE SEQUENCE [LARGE SCALE GENOMIC DNA]</scope>
    <source>
        <strain evidence="1 2">Red804</strain>
    </source>
</reference>
<dbReference type="InterPro" id="IPR014710">
    <property type="entry name" value="RmlC-like_jellyroll"/>
</dbReference>
<dbReference type="PANTHER" id="PTHR37943:SF1">
    <property type="entry name" value="PROTEIN VES"/>
    <property type="match status" value="1"/>
</dbReference>
<dbReference type="PANTHER" id="PTHR37943">
    <property type="entry name" value="PROTEIN VES"/>
    <property type="match status" value="1"/>
</dbReference>
<dbReference type="Gene3D" id="2.60.120.10">
    <property type="entry name" value="Jelly Rolls"/>
    <property type="match status" value="1"/>
</dbReference>
<dbReference type="RefSeq" id="WP_285569066.1">
    <property type="nucleotide sequence ID" value="NZ_BSDE01000001.1"/>
</dbReference>
<dbReference type="EMBL" id="BSDE01000001">
    <property type="protein sequence ID" value="GLH71680.1"/>
    <property type="molecule type" value="Genomic_DNA"/>
</dbReference>
<dbReference type="Proteomes" id="UP001165069">
    <property type="component" value="Unassembled WGS sequence"/>
</dbReference>
<evidence type="ECO:0000313" key="1">
    <source>
        <dbReference type="EMBL" id="GLH71680.1"/>
    </source>
</evidence>